<feature type="chain" id="PRO_5037300299" evidence="3">
    <location>
        <begin position="25"/>
        <end position="442"/>
    </location>
</feature>
<dbReference type="Gene3D" id="3.30.70.360">
    <property type="match status" value="1"/>
</dbReference>
<comment type="caution">
    <text evidence="5">The sequence shown here is derived from an EMBL/GenBank/DDBJ whole genome shotgun (WGS) entry which is preliminary data.</text>
</comment>
<proteinExistence type="predicted"/>
<dbReference type="InterPro" id="IPR036264">
    <property type="entry name" value="Bact_exopeptidase_dim_dom"/>
</dbReference>
<keyword evidence="2" id="KW-0378">Hydrolase</keyword>
<sequence length="442" mass="47506">MHQLFKLSFIASVLLVSTAPCLFAQEEEDDEESKKVVPIDKKYETEVSTLAKRPAVQSAFKIFTELEPQTKQDLITLTEIPSPPFKEAERSKKYAAMMKEAGADSVWIDEVNNVIAKRKGKSGKKTVVVEAHLDTVFPAGTDVKIKAKGDTLYAPGVGDDTRGLAAVLAVLKGMEKAKIETDADVLFVGAVGEEGLGDLRGVKHLLRQGGPKVDSYIAVDGHGIESITHRGLGSHRYRITYKGPGGHSYGAFGIVNPHGALGKAVYYFTTDADKFTREGVKTTYSVSVIGGGTSVNAIPYESWMEVDMRSESKEKLAGVDKLLQAAVQRALKEENAMKRSGPDLTVEVKLVGDRPSGRIEPTIPLVQRAMAASKYFQAEPKLRVGSTNANTPIAKGIPAVTIGSGGTGGGAHSLKEWWLNDKGVLGMQRILLVLLAEAGMAN</sequence>
<evidence type="ECO:0000313" key="6">
    <source>
        <dbReference type="Proteomes" id="UP000653797"/>
    </source>
</evidence>
<keyword evidence="1" id="KW-0479">Metal-binding</keyword>
<name>A0A927GFA9_9BACT</name>
<dbReference type="Proteomes" id="UP000653797">
    <property type="component" value="Unassembled WGS sequence"/>
</dbReference>
<dbReference type="Pfam" id="PF01546">
    <property type="entry name" value="Peptidase_M20"/>
    <property type="match status" value="1"/>
</dbReference>
<dbReference type="EMBL" id="JACXAA010000008">
    <property type="protein sequence ID" value="MBD2755561.1"/>
    <property type="molecule type" value="Genomic_DNA"/>
</dbReference>
<dbReference type="InterPro" id="IPR002933">
    <property type="entry name" value="Peptidase_M20"/>
</dbReference>
<dbReference type="InterPro" id="IPR011650">
    <property type="entry name" value="Peptidase_M20_dimer"/>
</dbReference>
<reference evidence="5" key="1">
    <citation type="submission" date="2020-09" db="EMBL/GenBank/DDBJ databases">
        <authorList>
            <person name="Kim M.K."/>
        </authorList>
    </citation>
    <scope>NUCLEOTIDE SEQUENCE</scope>
    <source>
        <strain evidence="5">BT704</strain>
    </source>
</reference>
<dbReference type="PANTHER" id="PTHR43808">
    <property type="entry name" value="ACETYLORNITHINE DEACETYLASE"/>
    <property type="match status" value="1"/>
</dbReference>
<evidence type="ECO:0000256" key="1">
    <source>
        <dbReference type="ARBA" id="ARBA00022723"/>
    </source>
</evidence>
<evidence type="ECO:0000256" key="2">
    <source>
        <dbReference type="ARBA" id="ARBA00022801"/>
    </source>
</evidence>
<accession>A0A927GFA9</accession>
<organism evidence="5 6">
    <name type="scientific">Spirosoma validum</name>
    <dbReference type="NCBI Taxonomy" id="2771355"/>
    <lineage>
        <taxon>Bacteria</taxon>
        <taxon>Pseudomonadati</taxon>
        <taxon>Bacteroidota</taxon>
        <taxon>Cytophagia</taxon>
        <taxon>Cytophagales</taxon>
        <taxon>Cytophagaceae</taxon>
        <taxon>Spirosoma</taxon>
    </lineage>
</organism>
<evidence type="ECO:0000259" key="4">
    <source>
        <dbReference type="Pfam" id="PF07687"/>
    </source>
</evidence>
<gene>
    <name evidence="5" type="ORF">IC230_21845</name>
</gene>
<dbReference type="Pfam" id="PF07687">
    <property type="entry name" value="M20_dimer"/>
    <property type="match status" value="1"/>
</dbReference>
<dbReference type="Gene3D" id="3.40.630.10">
    <property type="entry name" value="Zn peptidases"/>
    <property type="match status" value="1"/>
</dbReference>
<dbReference type="SUPFAM" id="SSF53187">
    <property type="entry name" value="Zn-dependent exopeptidases"/>
    <property type="match status" value="1"/>
</dbReference>
<dbReference type="SUPFAM" id="SSF55031">
    <property type="entry name" value="Bacterial exopeptidase dimerisation domain"/>
    <property type="match status" value="1"/>
</dbReference>
<feature type="domain" description="Peptidase M20 dimerisation" evidence="4">
    <location>
        <begin position="233"/>
        <end position="333"/>
    </location>
</feature>
<dbReference type="GO" id="GO:0046872">
    <property type="term" value="F:metal ion binding"/>
    <property type="evidence" value="ECO:0007669"/>
    <property type="project" value="UniProtKB-KW"/>
</dbReference>
<keyword evidence="3" id="KW-0732">Signal</keyword>
<dbReference type="GO" id="GO:0016787">
    <property type="term" value="F:hydrolase activity"/>
    <property type="evidence" value="ECO:0007669"/>
    <property type="project" value="UniProtKB-KW"/>
</dbReference>
<dbReference type="AlphaFoldDB" id="A0A927GFA9"/>
<feature type="signal peptide" evidence="3">
    <location>
        <begin position="1"/>
        <end position="24"/>
    </location>
</feature>
<dbReference type="PANTHER" id="PTHR43808:SF17">
    <property type="entry name" value="PEPTIDASE M20"/>
    <property type="match status" value="1"/>
</dbReference>
<keyword evidence="6" id="KW-1185">Reference proteome</keyword>
<dbReference type="RefSeq" id="WP_191041171.1">
    <property type="nucleotide sequence ID" value="NZ_JACXAA010000008.1"/>
</dbReference>
<evidence type="ECO:0000256" key="3">
    <source>
        <dbReference type="SAM" id="SignalP"/>
    </source>
</evidence>
<dbReference type="InterPro" id="IPR050072">
    <property type="entry name" value="Peptidase_M20A"/>
</dbReference>
<evidence type="ECO:0000313" key="5">
    <source>
        <dbReference type="EMBL" id="MBD2755561.1"/>
    </source>
</evidence>
<protein>
    <submittedName>
        <fullName evidence="5">M20/M25/M40 family metallo-hydrolase</fullName>
    </submittedName>
</protein>